<evidence type="ECO:0000313" key="2">
    <source>
        <dbReference type="Proteomes" id="UP001148838"/>
    </source>
</evidence>
<dbReference type="EMBL" id="JAJSOF020000023">
    <property type="protein sequence ID" value="KAJ4435970.1"/>
    <property type="molecule type" value="Genomic_DNA"/>
</dbReference>
<organism evidence="1 2">
    <name type="scientific">Periplaneta americana</name>
    <name type="common">American cockroach</name>
    <name type="synonym">Blatta americana</name>
    <dbReference type="NCBI Taxonomy" id="6978"/>
    <lineage>
        <taxon>Eukaryota</taxon>
        <taxon>Metazoa</taxon>
        <taxon>Ecdysozoa</taxon>
        <taxon>Arthropoda</taxon>
        <taxon>Hexapoda</taxon>
        <taxon>Insecta</taxon>
        <taxon>Pterygota</taxon>
        <taxon>Neoptera</taxon>
        <taxon>Polyneoptera</taxon>
        <taxon>Dictyoptera</taxon>
        <taxon>Blattodea</taxon>
        <taxon>Blattoidea</taxon>
        <taxon>Blattidae</taxon>
        <taxon>Blattinae</taxon>
        <taxon>Periplaneta</taxon>
    </lineage>
</organism>
<name>A0ABQ8SP68_PERAM</name>
<comment type="caution">
    <text evidence="1">The sequence shown here is derived from an EMBL/GenBank/DDBJ whole genome shotgun (WGS) entry which is preliminary data.</text>
</comment>
<keyword evidence="2" id="KW-1185">Reference proteome</keyword>
<protein>
    <submittedName>
        <fullName evidence="1">Uncharacterized protein</fullName>
    </submittedName>
</protein>
<reference evidence="1 2" key="1">
    <citation type="journal article" date="2022" name="Allergy">
        <title>Genome assembly and annotation of Periplaneta americana reveal a comprehensive cockroach allergen profile.</title>
        <authorList>
            <person name="Wang L."/>
            <person name="Xiong Q."/>
            <person name="Saelim N."/>
            <person name="Wang L."/>
            <person name="Nong W."/>
            <person name="Wan A.T."/>
            <person name="Shi M."/>
            <person name="Liu X."/>
            <person name="Cao Q."/>
            <person name="Hui J.H.L."/>
            <person name="Sookrung N."/>
            <person name="Leung T.F."/>
            <person name="Tungtrongchitr A."/>
            <person name="Tsui S.K.W."/>
        </authorList>
    </citation>
    <scope>NUCLEOTIDE SEQUENCE [LARGE SCALE GENOMIC DNA]</scope>
    <source>
        <strain evidence="1">PWHHKU_190912</strain>
    </source>
</reference>
<sequence length="256" mass="28630">MRETCQSLDHAEVLGVTDSLRRRVRHSTINDIIKRALTSSGIPAILEPIGISRTDVKRPDGLTLVPWSRRKSLLWDTTCVDTLAPSHLPSTSKIASSAAESAVRSKRHKYLHPIDNSTFIVFAVETIGFWCKEAKDLVSEIGRSLVTVTGDPHCTNYYCKARLTTLYRLMSERKTRRSSPSTSLIRSPTGVVGFYDAETSLSAVAGDRPLPYRKGDFIKLQRPLILRLPDFPTCSLKSRDNALPHFPMGTQTYTRN</sequence>
<accession>A0ABQ8SP68</accession>
<proteinExistence type="predicted"/>
<evidence type="ECO:0000313" key="1">
    <source>
        <dbReference type="EMBL" id="KAJ4435970.1"/>
    </source>
</evidence>
<gene>
    <name evidence="1" type="ORF">ANN_18593</name>
</gene>
<dbReference type="Proteomes" id="UP001148838">
    <property type="component" value="Unassembled WGS sequence"/>
</dbReference>